<protein>
    <submittedName>
        <fullName evidence="2">Uncharacterized protein</fullName>
    </submittedName>
</protein>
<gene>
    <name evidence="2" type="ORF">BDP27DRAFT_1370997</name>
</gene>
<accession>A0A9P5P6Q5</accession>
<reference evidence="2" key="1">
    <citation type="submission" date="2020-11" db="EMBL/GenBank/DDBJ databases">
        <authorList>
            <consortium name="DOE Joint Genome Institute"/>
            <person name="Ahrendt S."/>
            <person name="Riley R."/>
            <person name="Andreopoulos W."/>
            <person name="Labutti K."/>
            <person name="Pangilinan J."/>
            <person name="Ruiz-Duenas F.J."/>
            <person name="Barrasa J.M."/>
            <person name="Sanchez-Garcia M."/>
            <person name="Camarero S."/>
            <person name="Miyauchi S."/>
            <person name="Serrano A."/>
            <person name="Linde D."/>
            <person name="Babiker R."/>
            <person name="Drula E."/>
            <person name="Ayuso-Fernandez I."/>
            <person name="Pacheco R."/>
            <person name="Padilla G."/>
            <person name="Ferreira P."/>
            <person name="Barriuso J."/>
            <person name="Kellner H."/>
            <person name="Castanera R."/>
            <person name="Alfaro M."/>
            <person name="Ramirez L."/>
            <person name="Pisabarro A.G."/>
            <person name="Kuo A."/>
            <person name="Tritt A."/>
            <person name="Lipzen A."/>
            <person name="He G."/>
            <person name="Yan M."/>
            <person name="Ng V."/>
            <person name="Cullen D."/>
            <person name="Martin F."/>
            <person name="Rosso M.-N."/>
            <person name="Henrissat B."/>
            <person name="Hibbett D."/>
            <person name="Martinez A.T."/>
            <person name="Grigoriev I.V."/>
        </authorList>
    </citation>
    <scope>NUCLEOTIDE SEQUENCE</scope>
    <source>
        <strain evidence="2">AH 40177</strain>
    </source>
</reference>
<dbReference type="Proteomes" id="UP000772434">
    <property type="component" value="Unassembled WGS sequence"/>
</dbReference>
<feature type="region of interest" description="Disordered" evidence="1">
    <location>
        <begin position="58"/>
        <end position="119"/>
    </location>
</feature>
<dbReference type="OrthoDB" id="2917705at2759"/>
<proteinExistence type="predicted"/>
<evidence type="ECO:0000313" key="3">
    <source>
        <dbReference type="Proteomes" id="UP000772434"/>
    </source>
</evidence>
<sequence length="272" mass="29970">MCLKTDLKVRRRKEDADIALRNAQVNRKHGRSEVLPLPRHGVIGIEAKVQAVEADTPLLPASQQSTKNQTKATRKWYKPFSRKNRKTNSSSDVGSTRSSRDSGPLEPIQATQRVPGAQNVENRITPSVQNSPNALHIAGAVVEKGLEVLKEIADLVPVVPAGVGSALGVVSKCIQIYHQVSENKERTEALAKDLASKVKDVKKYRSESGSTETDGIFENLASELEKINIKAAPQKYETWTSKMLGNIQQVAQADGLSQEINQYFQDKYNSNQ</sequence>
<organism evidence="2 3">
    <name type="scientific">Rhodocollybia butyracea</name>
    <dbReference type="NCBI Taxonomy" id="206335"/>
    <lineage>
        <taxon>Eukaryota</taxon>
        <taxon>Fungi</taxon>
        <taxon>Dikarya</taxon>
        <taxon>Basidiomycota</taxon>
        <taxon>Agaricomycotina</taxon>
        <taxon>Agaricomycetes</taxon>
        <taxon>Agaricomycetidae</taxon>
        <taxon>Agaricales</taxon>
        <taxon>Marasmiineae</taxon>
        <taxon>Omphalotaceae</taxon>
        <taxon>Rhodocollybia</taxon>
    </lineage>
</organism>
<dbReference type="AlphaFoldDB" id="A0A9P5P6Q5"/>
<dbReference type="EMBL" id="JADNRY010000271">
    <property type="protein sequence ID" value="KAF9059909.1"/>
    <property type="molecule type" value="Genomic_DNA"/>
</dbReference>
<evidence type="ECO:0000313" key="2">
    <source>
        <dbReference type="EMBL" id="KAF9059909.1"/>
    </source>
</evidence>
<name>A0A9P5P6Q5_9AGAR</name>
<feature type="compositionally biased region" description="Polar residues" evidence="1">
    <location>
        <begin position="61"/>
        <end position="71"/>
    </location>
</feature>
<comment type="caution">
    <text evidence="2">The sequence shown here is derived from an EMBL/GenBank/DDBJ whole genome shotgun (WGS) entry which is preliminary data.</text>
</comment>
<evidence type="ECO:0000256" key="1">
    <source>
        <dbReference type="SAM" id="MobiDB-lite"/>
    </source>
</evidence>
<keyword evidence="3" id="KW-1185">Reference proteome</keyword>
<feature type="compositionally biased region" description="Basic residues" evidence="1">
    <location>
        <begin position="72"/>
        <end position="86"/>
    </location>
</feature>